<feature type="compositionally biased region" description="Polar residues" evidence="1">
    <location>
        <begin position="66"/>
        <end position="79"/>
    </location>
</feature>
<feature type="region of interest" description="Disordered" evidence="1">
    <location>
        <begin position="120"/>
        <end position="158"/>
    </location>
</feature>
<protein>
    <submittedName>
        <fullName evidence="2">Uncharacterized protein</fullName>
    </submittedName>
</protein>
<dbReference type="AlphaFoldDB" id="A0A8J2L0Y0"/>
<sequence>MPRFRLRQRNVVLSERDVRLKNYRRYNTFVWVREPTRPRLFDGETHFFSSSAPVTTEDAEGRSPSPVFQNSATPPNTPTVRSLQGDVCYRHVPTPVDPLTQTKASKSKMRGSFERLFFPSTFNPYVSPSKSPERPKPPEKSKKSGIQFCRSSPMVLPE</sequence>
<dbReference type="Proteomes" id="UP000708208">
    <property type="component" value="Unassembled WGS sequence"/>
</dbReference>
<organism evidence="2 3">
    <name type="scientific">Allacma fusca</name>
    <dbReference type="NCBI Taxonomy" id="39272"/>
    <lineage>
        <taxon>Eukaryota</taxon>
        <taxon>Metazoa</taxon>
        <taxon>Ecdysozoa</taxon>
        <taxon>Arthropoda</taxon>
        <taxon>Hexapoda</taxon>
        <taxon>Collembola</taxon>
        <taxon>Symphypleona</taxon>
        <taxon>Sminthuridae</taxon>
        <taxon>Allacma</taxon>
    </lineage>
</organism>
<name>A0A8J2L0Y0_9HEXA</name>
<dbReference type="EMBL" id="CAJVCH010541539">
    <property type="protein sequence ID" value="CAG7826899.1"/>
    <property type="molecule type" value="Genomic_DNA"/>
</dbReference>
<evidence type="ECO:0000313" key="2">
    <source>
        <dbReference type="EMBL" id="CAG7826899.1"/>
    </source>
</evidence>
<accession>A0A8J2L0Y0</accession>
<feature type="region of interest" description="Disordered" evidence="1">
    <location>
        <begin position="52"/>
        <end position="79"/>
    </location>
</feature>
<keyword evidence="3" id="KW-1185">Reference proteome</keyword>
<proteinExistence type="predicted"/>
<gene>
    <name evidence="2" type="ORF">AFUS01_LOCUS36929</name>
</gene>
<evidence type="ECO:0000256" key="1">
    <source>
        <dbReference type="SAM" id="MobiDB-lite"/>
    </source>
</evidence>
<comment type="caution">
    <text evidence="2">The sequence shown here is derived from an EMBL/GenBank/DDBJ whole genome shotgun (WGS) entry which is preliminary data.</text>
</comment>
<reference evidence="2" key="1">
    <citation type="submission" date="2021-06" db="EMBL/GenBank/DDBJ databases">
        <authorList>
            <person name="Hodson N. C."/>
            <person name="Mongue J. A."/>
            <person name="Jaron S. K."/>
        </authorList>
    </citation>
    <scope>NUCLEOTIDE SEQUENCE</scope>
</reference>
<evidence type="ECO:0000313" key="3">
    <source>
        <dbReference type="Proteomes" id="UP000708208"/>
    </source>
</evidence>
<feature type="compositionally biased region" description="Basic and acidic residues" evidence="1">
    <location>
        <begin position="131"/>
        <end position="142"/>
    </location>
</feature>